<proteinExistence type="predicted"/>
<organism evidence="2 3">
    <name type="scientific">Tenggerimyces flavus</name>
    <dbReference type="NCBI Taxonomy" id="1708749"/>
    <lineage>
        <taxon>Bacteria</taxon>
        <taxon>Bacillati</taxon>
        <taxon>Actinomycetota</taxon>
        <taxon>Actinomycetes</taxon>
        <taxon>Propionibacteriales</taxon>
        <taxon>Nocardioidaceae</taxon>
        <taxon>Tenggerimyces</taxon>
    </lineage>
</organism>
<evidence type="ECO:0000313" key="3">
    <source>
        <dbReference type="Proteomes" id="UP001595699"/>
    </source>
</evidence>
<keyword evidence="3" id="KW-1185">Reference proteome</keyword>
<dbReference type="InterPro" id="IPR003870">
    <property type="entry name" value="DUF222"/>
</dbReference>
<dbReference type="EMBL" id="JBHRZH010000036">
    <property type="protein sequence ID" value="MFC3765030.1"/>
    <property type="molecule type" value="Genomic_DNA"/>
</dbReference>
<name>A0ABV7YML8_9ACTN</name>
<comment type="caution">
    <text evidence="2">The sequence shown here is derived from an EMBL/GenBank/DDBJ whole genome shotgun (WGS) entry which is preliminary data.</text>
</comment>
<feature type="domain" description="DUF222" evidence="1">
    <location>
        <begin position="78"/>
        <end position="285"/>
    </location>
</feature>
<dbReference type="Pfam" id="PF02720">
    <property type="entry name" value="DUF222"/>
    <property type="match status" value="1"/>
</dbReference>
<reference evidence="3" key="1">
    <citation type="journal article" date="2019" name="Int. J. Syst. Evol. Microbiol.">
        <title>The Global Catalogue of Microorganisms (GCM) 10K type strain sequencing project: providing services to taxonomists for standard genome sequencing and annotation.</title>
        <authorList>
            <consortium name="The Broad Institute Genomics Platform"/>
            <consortium name="The Broad Institute Genome Sequencing Center for Infectious Disease"/>
            <person name="Wu L."/>
            <person name="Ma J."/>
        </authorList>
    </citation>
    <scope>NUCLEOTIDE SEQUENCE [LARGE SCALE GENOMIC DNA]</scope>
    <source>
        <strain evidence="3">CGMCC 4.7241</strain>
    </source>
</reference>
<protein>
    <submittedName>
        <fullName evidence="2">DUF222 domain-containing protein</fullName>
    </submittedName>
</protein>
<gene>
    <name evidence="2" type="ORF">ACFOUW_29625</name>
</gene>
<accession>A0ABV7YML8</accession>
<sequence length="442" mass="47845">MFDTLTSPEAPQLAAVCGKDRADCSGAELEDRLRARKRFMAWLDSESLADVEALAHTAPGPDDGPPRRTERWDPFIGDVVAATLSWTRYAGETFAGLAAQLIDLPGTRAALASGRIDLAKAKVLAAGVAVLADPLDRQKVENAVLGRAETRTTGWLRAEVASQVVRINPDAARERHERRVADRGVDFFPDEDSTATIRVYGLPVDEVAEAEAYLRSCVDTRKAMGDERSRPQLRADLASAMLRGKPLDEATTATTVSPLTEVPDVTVEGRRRNGPKLVLTAPITTLLDLGTRPATLAGYGPVITEIARQLTGKLAGDPDATACWAATDPVTGQVVHTGRVSTRYFRGLLDEHVKIRDGSCRFPNCRHPAMVCRGDHTTNHADNGPTCACNAGALCAHHDQVKQSGTWTMRQPEPGHFEWTDPHGTDYIVEPAQLTDPDPPPF</sequence>
<evidence type="ECO:0000259" key="1">
    <source>
        <dbReference type="Pfam" id="PF02720"/>
    </source>
</evidence>
<dbReference type="Proteomes" id="UP001595699">
    <property type="component" value="Unassembled WGS sequence"/>
</dbReference>
<dbReference type="RefSeq" id="WP_205119251.1">
    <property type="nucleotide sequence ID" value="NZ_JAFBCM010000001.1"/>
</dbReference>
<evidence type="ECO:0000313" key="2">
    <source>
        <dbReference type="EMBL" id="MFC3765030.1"/>
    </source>
</evidence>